<dbReference type="Gene3D" id="3.40.50.1820">
    <property type="entry name" value="alpha/beta hydrolase"/>
    <property type="match status" value="1"/>
</dbReference>
<dbReference type="GO" id="GO:0004301">
    <property type="term" value="F:epoxide hydrolase activity"/>
    <property type="evidence" value="ECO:0007669"/>
    <property type="project" value="TreeGrafter"/>
</dbReference>
<evidence type="ECO:0000259" key="2">
    <source>
        <dbReference type="Pfam" id="PF00561"/>
    </source>
</evidence>
<protein>
    <recommendedName>
        <fullName evidence="2">AB hydrolase-1 domain-containing protein</fullName>
    </recommendedName>
</protein>
<feature type="domain" description="AB hydrolase-1" evidence="2">
    <location>
        <begin position="46"/>
        <end position="295"/>
    </location>
</feature>
<evidence type="ECO:0000256" key="1">
    <source>
        <dbReference type="ARBA" id="ARBA00022801"/>
    </source>
</evidence>
<gene>
    <name evidence="3" type="ORF">BCIN_13g03090</name>
</gene>
<accession>A0A384K0Y3</accession>
<reference evidence="3 4" key="1">
    <citation type="journal article" date="2011" name="PLoS Genet.">
        <title>Genomic analysis of the necrotrophic fungal pathogens Sclerotinia sclerotiorum and Botrytis cinerea.</title>
        <authorList>
            <person name="Amselem J."/>
            <person name="Cuomo C.A."/>
            <person name="van Kan J.A."/>
            <person name="Viaud M."/>
            <person name="Benito E.P."/>
            <person name="Couloux A."/>
            <person name="Coutinho P.M."/>
            <person name="de Vries R.P."/>
            <person name="Dyer P.S."/>
            <person name="Fillinger S."/>
            <person name="Fournier E."/>
            <person name="Gout L."/>
            <person name="Hahn M."/>
            <person name="Kohn L."/>
            <person name="Lapalu N."/>
            <person name="Plummer K.M."/>
            <person name="Pradier J.M."/>
            <person name="Quevillon E."/>
            <person name="Sharon A."/>
            <person name="Simon A."/>
            <person name="ten Have A."/>
            <person name="Tudzynski B."/>
            <person name="Tudzynski P."/>
            <person name="Wincker P."/>
            <person name="Andrew M."/>
            <person name="Anthouard V."/>
            <person name="Beever R.E."/>
            <person name="Beffa R."/>
            <person name="Benoit I."/>
            <person name="Bouzid O."/>
            <person name="Brault B."/>
            <person name="Chen Z."/>
            <person name="Choquer M."/>
            <person name="Collemare J."/>
            <person name="Cotton P."/>
            <person name="Danchin E.G."/>
            <person name="Da Silva C."/>
            <person name="Gautier A."/>
            <person name="Giraud C."/>
            <person name="Giraud T."/>
            <person name="Gonzalez C."/>
            <person name="Grossetete S."/>
            <person name="Guldener U."/>
            <person name="Henrissat B."/>
            <person name="Howlett B.J."/>
            <person name="Kodira C."/>
            <person name="Kretschmer M."/>
            <person name="Lappartient A."/>
            <person name="Leroch M."/>
            <person name="Levis C."/>
            <person name="Mauceli E."/>
            <person name="Neuveglise C."/>
            <person name="Oeser B."/>
            <person name="Pearson M."/>
            <person name="Poulain J."/>
            <person name="Poussereau N."/>
            <person name="Quesneville H."/>
            <person name="Rascle C."/>
            <person name="Schumacher J."/>
            <person name="Segurens B."/>
            <person name="Sexton A."/>
            <person name="Silva E."/>
            <person name="Sirven C."/>
            <person name="Soanes D.M."/>
            <person name="Talbot N.J."/>
            <person name="Templeton M."/>
            <person name="Yandava C."/>
            <person name="Yarden O."/>
            <person name="Zeng Q."/>
            <person name="Rollins J.A."/>
            <person name="Lebrun M.H."/>
            <person name="Dickman M."/>
        </authorList>
    </citation>
    <scope>NUCLEOTIDE SEQUENCE [LARGE SCALE GENOMIC DNA]</scope>
    <source>
        <strain evidence="3 4">B05.10</strain>
    </source>
</reference>
<reference evidence="3 4" key="3">
    <citation type="journal article" date="2017" name="Mol. Plant Pathol.">
        <title>A gapless genome sequence of the fungus Botrytis cinerea.</title>
        <authorList>
            <person name="Van Kan J.A."/>
            <person name="Stassen J.H."/>
            <person name="Mosbach A."/>
            <person name="Van Der Lee T.A."/>
            <person name="Faino L."/>
            <person name="Farmer A.D."/>
            <person name="Papasotiriou D.G."/>
            <person name="Zhou S."/>
            <person name="Seidl M.F."/>
            <person name="Cottam E."/>
            <person name="Edel D."/>
            <person name="Hahn M."/>
            <person name="Schwartz D.C."/>
            <person name="Dietrich R.A."/>
            <person name="Widdison S."/>
            <person name="Scalliet G."/>
        </authorList>
    </citation>
    <scope>NUCLEOTIDE SEQUENCE [LARGE SCALE GENOMIC DNA]</scope>
    <source>
        <strain evidence="3 4">B05.10</strain>
    </source>
</reference>
<dbReference type="KEGG" id="bfu:BCIN_13g03090"/>
<dbReference type="InterPro" id="IPR051340">
    <property type="entry name" value="Haloalkane_dehalogenase"/>
</dbReference>
<dbReference type="InterPro" id="IPR000639">
    <property type="entry name" value="Epox_hydrolase-like"/>
</dbReference>
<dbReference type="EMBL" id="CP009817">
    <property type="protein sequence ID" value="ATZ56473.1"/>
    <property type="molecule type" value="Genomic_DNA"/>
</dbReference>
<evidence type="ECO:0000313" key="3">
    <source>
        <dbReference type="EMBL" id="ATZ56473.1"/>
    </source>
</evidence>
<dbReference type="PANTHER" id="PTHR42977:SF3">
    <property type="entry name" value="AB HYDROLASE-1 DOMAIN-CONTAINING PROTEIN"/>
    <property type="match status" value="1"/>
</dbReference>
<dbReference type="SUPFAM" id="SSF53474">
    <property type="entry name" value="alpha/beta-Hydrolases"/>
    <property type="match status" value="1"/>
</dbReference>
<dbReference type="PANTHER" id="PTHR42977">
    <property type="entry name" value="HYDROLASE-RELATED"/>
    <property type="match status" value="1"/>
</dbReference>
<dbReference type="InterPro" id="IPR029058">
    <property type="entry name" value="AB_hydrolase_fold"/>
</dbReference>
<keyword evidence="4" id="KW-1185">Reference proteome</keyword>
<dbReference type="FunFam" id="3.40.50.1820:FF:000173">
    <property type="entry name" value="Alpha/beta hydrolase"/>
    <property type="match status" value="1"/>
</dbReference>
<name>A0A384K0Y3_BOTFB</name>
<dbReference type="RefSeq" id="XP_024552586.1">
    <property type="nucleotide sequence ID" value="XM_024696773.1"/>
</dbReference>
<organism evidence="3 4">
    <name type="scientific">Botryotinia fuckeliana (strain B05.10)</name>
    <name type="common">Noble rot fungus</name>
    <name type="synonym">Botrytis cinerea</name>
    <dbReference type="NCBI Taxonomy" id="332648"/>
    <lineage>
        <taxon>Eukaryota</taxon>
        <taxon>Fungi</taxon>
        <taxon>Dikarya</taxon>
        <taxon>Ascomycota</taxon>
        <taxon>Pezizomycotina</taxon>
        <taxon>Leotiomycetes</taxon>
        <taxon>Helotiales</taxon>
        <taxon>Sclerotiniaceae</taxon>
        <taxon>Botrytis</taxon>
    </lineage>
</organism>
<sequence length="312" mass="35419">MSHLIDLQLLDLITHRYSKMSAVHLKNIKADGVDIFYRESGPSDAPTLLLLHGFPSSSHQFRNLIPLLSKKYHILAPDIPGFGFTTVPESLNYKYTFDALTTSIESFLRELKVQKYSIYLFNYGGPIGLRLAIRQPDAIQSIISQNGNAYTEGLGGFWAPLEQMWATKTPEELASSRESLKGVISLDFTKWQYVTGTPEANLHKIAPESYTLDYALISRPGNTDIQLDLFYDYRTNIDLYPEFQKFFRDTNVPILAVWGKNDEIFVPAGAEGFKKDSDNVVVEYLDAGHFALETNVEEISDAILRFKEKFRL</sequence>
<dbReference type="VEuPathDB" id="FungiDB:Bcin13g03090"/>
<reference evidence="3 4" key="2">
    <citation type="journal article" date="2012" name="Eukaryot. Cell">
        <title>Genome update of Botrytis cinerea strains B05.10 and T4.</title>
        <authorList>
            <person name="Staats M."/>
            <person name="van Kan J.A."/>
        </authorList>
    </citation>
    <scope>NUCLEOTIDE SEQUENCE [LARGE SCALE GENOMIC DNA]</scope>
    <source>
        <strain evidence="3 4">B05.10</strain>
    </source>
</reference>
<proteinExistence type="predicted"/>
<dbReference type="InterPro" id="IPR000073">
    <property type="entry name" value="AB_hydrolase_1"/>
</dbReference>
<dbReference type="Pfam" id="PF00561">
    <property type="entry name" value="Abhydrolase_1"/>
    <property type="match status" value="1"/>
</dbReference>
<dbReference type="GeneID" id="5427784"/>
<evidence type="ECO:0000313" key="4">
    <source>
        <dbReference type="Proteomes" id="UP000001798"/>
    </source>
</evidence>
<dbReference type="Proteomes" id="UP000001798">
    <property type="component" value="Chromosome 13"/>
</dbReference>
<dbReference type="AlphaFoldDB" id="A0A384K0Y3"/>
<dbReference type="PRINTS" id="PR00412">
    <property type="entry name" value="EPOXHYDRLASE"/>
</dbReference>
<keyword evidence="1" id="KW-0378">Hydrolase</keyword>
<dbReference type="OrthoDB" id="6431331at2759"/>